<dbReference type="InterPro" id="IPR008250">
    <property type="entry name" value="ATPase_P-typ_transduc_dom_A_sf"/>
</dbReference>
<dbReference type="NCBIfam" id="TIGR01494">
    <property type="entry name" value="ATPase_P-type"/>
    <property type="match status" value="1"/>
</dbReference>
<feature type="transmembrane region" description="Helical" evidence="11">
    <location>
        <begin position="7"/>
        <end position="25"/>
    </location>
</feature>
<dbReference type="PANTHER" id="PTHR48085:SF5">
    <property type="entry name" value="CADMIUM_ZINC-TRANSPORTING ATPASE HMA4-RELATED"/>
    <property type="match status" value="1"/>
</dbReference>
<evidence type="ECO:0000256" key="8">
    <source>
        <dbReference type="ARBA" id="ARBA00023136"/>
    </source>
</evidence>
<dbReference type="GO" id="GO:0005524">
    <property type="term" value="F:ATP binding"/>
    <property type="evidence" value="ECO:0007669"/>
    <property type="project" value="UniProtKB-UniRule"/>
</dbReference>
<keyword evidence="5 11" id="KW-0479">Metal-binding</keyword>
<dbReference type="InterPro" id="IPR051014">
    <property type="entry name" value="Cation_Transport_ATPase_IB"/>
</dbReference>
<sequence>MNKFKDWILPIISGICLILSLLGWLDNILPFDIAWGAVILSGFPIIKDSTISLITKFDIKADVLVSLALIASIIIGEIFAAGEIAFIMTIGALLEDKTVEKAHQGIKSLINLTPRTARLIKSDSEEIISADDVKIGDILRVIPGETIPVDGVIISGQTSIDQSVMTGESLPVDKCIYDNVFSGTINQFGSFDMKATKIDKDSSLQRMIKLVESANANKAPIVSLTDKWATWIVIIALSFSILTWFITKEIIRSVTILVVFCPCALVLATPTAIMAAIGNSSKFGILIRSGDALERLDKINRIAFDKTGTLTYGKPKVVAIESFQNTITKTDLLYFAASLEQRSEHPLGRAILNHYNENSNSQLAIPESFNMIPGRGVKATIKDKNILAGNLKMILENNISLDDDIRDCSLSYNDKGCTIIFISINNKLCGFVALADTPRLDSINTINKIHSLGVKSLLLTGDNAYSANNIGKKVGIDNISFDLLPEDKMKVIKNYQQDKNEQICMIGDGVNDAPALKTASVGIALGSIGSDIAIDSSDIAIIGDDISKIPYLIELSRKTMSTIRINVVLSLGLNFIAIILAILGILHPVVGALVHNTGSVAVIINSTLLLKFKENKTPNTTEELSI</sequence>
<evidence type="ECO:0000313" key="13">
    <source>
        <dbReference type="EMBL" id="RDY24311.1"/>
    </source>
</evidence>
<comment type="catalytic activity">
    <reaction evidence="10">
        <text>Cd(2+)(in) + ATP + H2O = Cd(2+)(out) + ADP + phosphate + H(+)</text>
        <dbReference type="Rhea" id="RHEA:12132"/>
        <dbReference type="ChEBI" id="CHEBI:15377"/>
        <dbReference type="ChEBI" id="CHEBI:15378"/>
        <dbReference type="ChEBI" id="CHEBI:30616"/>
        <dbReference type="ChEBI" id="CHEBI:43474"/>
        <dbReference type="ChEBI" id="CHEBI:48775"/>
        <dbReference type="ChEBI" id="CHEBI:456216"/>
        <dbReference type="EC" id="7.2.2.21"/>
    </reaction>
</comment>
<evidence type="ECO:0000256" key="3">
    <source>
        <dbReference type="ARBA" id="ARBA00022539"/>
    </source>
</evidence>
<dbReference type="OrthoDB" id="9813266at2"/>
<dbReference type="SUPFAM" id="SSF56784">
    <property type="entry name" value="HAD-like"/>
    <property type="match status" value="1"/>
</dbReference>
<evidence type="ECO:0000256" key="1">
    <source>
        <dbReference type="ARBA" id="ARBA00004651"/>
    </source>
</evidence>
<reference evidence="13 14" key="1">
    <citation type="journal article" date="2017" name="Genome Announc.">
        <title>Draft Genome Sequence of Romboutsia maritimum sp. nov. Strain CCRI-22766(T), Isolated from Coastal Estuarine Mud.</title>
        <authorList>
            <person name="Maheux A.F."/>
            <person name="Boudreau D.K."/>
            <person name="Berube E."/>
            <person name="Boissinot M."/>
            <person name="Raymond F."/>
            <person name="Brodeur S."/>
            <person name="Corbeil J."/>
            <person name="Brightwell G."/>
            <person name="Broda D."/>
            <person name="Omar R.F."/>
            <person name="Bergeron M.G."/>
        </authorList>
    </citation>
    <scope>NUCLEOTIDE SEQUENCE [LARGE SCALE GENOMIC DNA]</scope>
    <source>
        <strain evidence="13 14">CCRI-22766</strain>
    </source>
</reference>
<protein>
    <recommendedName>
        <fullName evidence="9">Cd(2+)-exporting ATPase</fullName>
        <ecNumber evidence="9">7.2.2.21</ecNumber>
    </recommendedName>
</protein>
<proteinExistence type="inferred from homology"/>
<dbReference type="SUPFAM" id="SSF81653">
    <property type="entry name" value="Calcium ATPase, transduction domain A"/>
    <property type="match status" value="1"/>
</dbReference>
<dbReference type="InterPro" id="IPR023214">
    <property type="entry name" value="HAD_sf"/>
</dbReference>
<dbReference type="InterPro" id="IPR059000">
    <property type="entry name" value="ATPase_P-type_domA"/>
</dbReference>
<feature type="transmembrane region" description="Helical" evidence="11">
    <location>
        <begin position="63"/>
        <end position="94"/>
    </location>
</feature>
<keyword evidence="11" id="KW-0547">Nucleotide-binding</keyword>
<evidence type="ECO:0000256" key="6">
    <source>
        <dbReference type="ARBA" id="ARBA00022967"/>
    </source>
</evidence>
<dbReference type="InterPro" id="IPR044492">
    <property type="entry name" value="P_typ_ATPase_HD_dom"/>
</dbReference>
<dbReference type="Proteomes" id="UP000243494">
    <property type="component" value="Unassembled WGS sequence"/>
</dbReference>
<dbReference type="SFLD" id="SFLDS00003">
    <property type="entry name" value="Haloacid_Dehalogenase"/>
    <property type="match status" value="1"/>
</dbReference>
<comment type="caution">
    <text evidence="13">The sequence shown here is derived from an EMBL/GenBank/DDBJ whole genome shotgun (WGS) entry which is preliminary data.</text>
</comment>
<keyword evidence="14" id="KW-1185">Reference proteome</keyword>
<evidence type="ECO:0000256" key="11">
    <source>
        <dbReference type="RuleBase" id="RU362081"/>
    </source>
</evidence>
<dbReference type="EMBL" id="NOJZ02000004">
    <property type="protein sequence ID" value="RDY24311.1"/>
    <property type="molecule type" value="Genomic_DNA"/>
</dbReference>
<feature type="transmembrane region" description="Helical" evidence="11">
    <location>
        <begin position="228"/>
        <end position="247"/>
    </location>
</feature>
<dbReference type="InterPro" id="IPR023299">
    <property type="entry name" value="ATPase_P-typ_cyto_dom_N"/>
</dbReference>
<dbReference type="PANTHER" id="PTHR48085">
    <property type="entry name" value="CADMIUM/ZINC-TRANSPORTING ATPASE HMA2-RELATED"/>
    <property type="match status" value="1"/>
</dbReference>
<dbReference type="NCBIfam" id="TIGR01525">
    <property type="entry name" value="ATPase-IB_hvy"/>
    <property type="match status" value="1"/>
</dbReference>
<feature type="domain" description="P-type ATPase A" evidence="12">
    <location>
        <begin position="111"/>
        <end position="212"/>
    </location>
</feature>
<keyword evidence="11" id="KW-0067">ATP-binding</keyword>
<dbReference type="GO" id="GO:0008551">
    <property type="term" value="F:P-type cadmium transporter activity"/>
    <property type="evidence" value="ECO:0007669"/>
    <property type="project" value="UniProtKB-EC"/>
</dbReference>
<dbReference type="InterPro" id="IPR023298">
    <property type="entry name" value="ATPase_P-typ_TM_dom_sf"/>
</dbReference>
<evidence type="ECO:0000256" key="4">
    <source>
        <dbReference type="ARBA" id="ARBA00022692"/>
    </source>
</evidence>
<dbReference type="NCBIfam" id="TIGR01511">
    <property type="entry name" value="ATPase-IB1_Cu"/>
    <property type="match status" value="1"/>
</dbReference>
<keyword evidence="4 11" id="KW-0812">Transmembrane</keyword>
<dbReference type="FunFam" id="2.70.150.10:FF:000002">
    <property type="entry name" value="Copper-transporting ATPase 1, putative"/>
    <property type="match status" value="1"/>
</dbReference>
<dbReference type="Gene3D" id="3.40.50.1000">
    <property type="entry name" value="HAD superfamily/HAD-like"/>
    <property type="match status" value="1"/>
</dbReference>
<dbReference type="InterPro" id="IPR018303">
    <property type="entry name" value="ATPase_P-typ_P_site"/>
</dbReference>
<accession>A0A371IV16</accession>
<dbReference type="GO" id="GO:0005886">
    <property type="term" value="C:plasma membrane"/>
    <property type="evidence" value="ECO:0007669"/>
    <property type="project" value="UniProtKB-SubCell"/>
</dbReference>
<dbReference type="Pfam" id="PF00702">
    <property type="entry name" value="Hydrolase"/>
    <property type="match status" value="1"/>
</dbReference>
<comment type="similarity">
    <text evidence="2 11">Belongs to the cation transport ATPase (P-type) (TC 3.A.3) family. Type IB subfamily.</text>
</comment>
<dbReference type="SFLD" id="SFLDG00002">
    <property type="entry name" value="C1.7:_P-type_atpase_like"/>
    <property type="match status" value="1"/>
</dbReference>
<evidence type="ECO:0000256" key="5">
    <source>
        <dbReference type="ARBA" id="ARBA00022723"/>
    </source>
</evidence>
<dbReference type="InterPro" id="IPR001757">
    <property type="entry name" value="P_typ_ATPase"/>
</dbReference>
<keyword evidence="11" id="KW-1003">Cell membrane</keyword>
<dbReference type="AlphaFoldDB" id="A0A371IV16"/>
<dbReference type="SFLD" id="SFLDF00027">
    <property type="entry name" value="p-type_atpase"/>
    <property type="match status" value="1"/>
</dbReference>
<gene>
    <name evidence="13" type="ORF">CHF27_004300</name>
</gene>
<evidence type="ECO:0000256" key="7">
    <source>
        <dbReference type="ARBA" id="ARBA00022989"/>
    </source>
</evidence>
<evidence type="ECO:0000256" key="9">
    <source>
        <dbReference type="ARBA" id="ARBA00039103"/>
    </source>
</evidence>
<evidence type="ECO:0000256" key="2">
    <source>
        <dbReference type="ARBA" id="ARBA00006024"/>
    </source>
</evidence>
<keyword evidence="6" id="KW-1278">Translocase</keyword>
<evidence type="ECO:0000256" key="10">
    <source>
        <dbReference type="ARBA" id="ARBA00049338"/>
    </source>
</evidence>
<keyword evidence="3" id="KW-0104">Cadmium</keyword>
<evidence type="ECO:0000313" key="14">
    <source>
        <dbReference type="Proteomes" id="UP000243494"/>
    </source>
</evidence>
<comment type="subcellular location">
    <subcellularLocation>
        <location evidence="1">Cell membrane</location>
        <topology evidence="1">Multi-pass membrane protein</topology>
    </subcellularLocation>
</comment>
<evidence type="ECO:0000259" key="12">
    <source>
        <dbReference type="Pfam" id="PF00122"/>
    </source>
</evidence>
<organism evidence="13 14">
    <name type="scientific">Romboutsia maritimum</name>
    <dbReference type="NCBI Taxonomy" id="2020948"/>
    <lineage>
        <taxon>Bacteria</taxon>
        <taxon>Bacillati</taxon>
        <taxon>Bacillota</taxon>
        <taxon>Clostridia</taxon>
        <taxon>Peptostreptococcales</taxon>
        <taxon>Peptostreptococcaceae</taxon>
        <taxon>Romboutsia</taxon>
    </lineage>
</organism>
<dbReference type="EC" id="7.2.2.21" evidence="9"/>
<dbReference type="PROSITE" id="PS00154">
    <property type="entry name" value="ATPASE_E1_E2"/>
    <property type="match status" value="1"/>
</dbReference>
<feature type="transmembrane region" description="Helical" evidence="11">
    <location>
        <begin position="565"/>
        <end position="586"/>
    </location>
</feature>
<dbReference type="InterPro" id="IPR036412">
    <property type="entry name" value="HAD-like_sf"/>
</dbReference>
<dbReference type="PRINTS" id="PR00119">
    <property type="entry name" value="CATATPASE"/>
</dbReference>
<dbReference type="Gene3D" id="3.40.1110.10">
    <property type="entry name" value="Calcium-transporting ATPase, cytoplasmic domain N"/>
    <property type="match status" value="2"/>
</dbReference>
<keyword evidence="8 11" id="KW-0472">Membrane</keyword>
<dbReference type="InterPro" id="IPR027256">
    <property type="entry name" value="P-typ_ATPase_IB"/>
</dbReference>
<dbReference type="RefSeq" id="WP_095406087.1">
    <property type="nucleotide sequence ID" value="NZ_NOJZ02000004.1"/>
</dbReference>
<dbReference type="SUPFAM" id="SSF81665">
    <property type="entry name" value="Calcium ATPase, transmembrane domain M"/>
    <property type="match status" value="1"/>
</dbReference>
<dbReference type="GO" id="GO:0046872">
    <property type="term" value="F:metal ion binding"/>
    <property type="evidence" value="ECO:0007669"/>
    <property type="project" value="UniProtKB-KW"/>
</dbReference>
<keyword evidence="7 11" id="KW-1133">Transmembrane helix</keyword>
<feature type="transmembrane region" description="Helical" evidence="11">
    <location>
        <begin position="253"/>
        <end position="278"/>
    </location>
</feature>
<dbReference type="Pfam" id="PF00122">
    <property type="entry name" value="E1-E2_ATPase"/>
    <property type="match status" value="1"/>
</dbReference>
<dbReference type="Gene3D" id="2.70.150.10">
    <property type="entry name" value="Calcium-transporting ATPase, cytoplasmic transduction domain A"/>
    <property type="match status" value="1"/>
</dbReference>
<name>A0A371IV16_9FIRM</name>
<dbReference type="GO" id="GO:0016887">
    <property type="term" value="F:ATP hydrolysis activity"/>
    <property type="evidence" value="ECO:0007669"/>
    <property type="project" value="InterPro"/>
</dbReference>